<dbReference type="PANTHER" id="PTHR32322:SF18">
    <property type="entry name" value="S-ADENOSYLMETHIONINE_S-ADENOSYLHOMOCYSTEINE TRANSPORTER"/>
    <property type="match status" value="1"/>
</dbReference>
<evidence type="ECO:0000313" key="10">
    <source>
        <dbReference type="Proteomes" id="UP000199017"/>
    </source>
</evidence>
<dbReference type="InterPro" id="IPR050638">
    <property type="entry name" value="AA-Vitamin_Transporters"/>
</dbReference>
<comment type="similarity">
    <text evidence="2">Belongs to the EamA transporter family.</text>
</comment>
<dbReference type="SUPFAM" id="SSF103481">
    <property type="entry name" value="Multidrug resistance efflux transporter EmrE"/>
    <property type="match status" value="2"/>
</dbReference>
<evidence type="ECO:0000313" key="9">
    <source>
        <dbReference type="EMBL" id="SDI50850.1"/>
    </source>
</evidence>
<dbReference type="EMBL" id="FNDU01000008">
    <property type="protein sequence ID" value="SDI50850.1"/>
    <property type="molecule type" value="Genomic_DNA"/>
</dbReference>
<protein>
    <submittedName>
        <fullName evidence="9">EamA-like transporter family protein</fullName>
    </submittedName>
</protein>
<name>A0A1G8L6J7_9BACI</name>
<sequence>MKWKHIIILGLLQTFAVFGLITYAMLFVNAGKTSIILYTMPIWSSILAALFLNETITRKNIIGLLLGVTGFSLIIGADIFQQATWQNILGIILVLIASLCWAVSNVYFRLKLAGSNQLSVTAFQILIGSLGLAILAFLFEREQVIQWNKESIFSLLFTGVIASALCFSIWYYLLTVINTVTAAISTLLVPVFGVMFGHLLLSEVLTLSMLMGAFFIFTGIFISQAGLQRFRFTRKIKEQGL</sequence>
<feature type="domain" description="EamA" evidence="8">
    <location>
        <begin position="89"/>
        <end position="222"/>
    </location>
</feature>
<evidence type="ECO:0000256" key="7">
    <source>
        <dbReference type="SAM" id="Phobius"/>
    </source>
</evidence>
<organism evidence="9 10">
    <name type="scientific">Alteribacillus bidgolensis</name>
    <dbReference type="NCBI Taxonomy" id="930129"/>
    <lineage>
        <taxon>Bacteria</taxon>
        <taxon>Bacillati</taxon>
        <taxon>Bacillota</taxon>
        <taxon>Bacilli</taxon>
        <taxon>Bacillales</taxon>
        <taxon>Bacillaceae</taxon>
        <taxon>Alteribacillus</taxon>
    </lineage>
</organism>
<feature type="transmembrane region" description="Helical" evidence="7">
    <location>
        <begin position="35"/>
        <end position="52"/>
    </location>
</feature>
<keyword evidence="10" id="KW-1185">Reference proteome</keyword>
<evidence type="ECO:0000256" key="3">
    <source>
        <dbReference type="ARBA" id="ARBA00022475"/>
    </source>
</evidence>
<dbReference type="RefSeq" id="WP_091586066.1">
    <property type="nucleotide sequence ID" value="NZ_FNDU01000008.1"/>
</dbReference>
<evidence type="ECO:0000256" key="5">
    <source>
        <dbReference type="ARBA" id="ARBA00022989"/>
    </source>
</evidence>
<comment type="subcellular location">
    <subcellularLocation>
        <location evidence="1">Cell membrane</location>
        <topology evidence="1">Multi-pass membrane protein</topology>
    </subcellularLocation>
</comment>
<feature type="transmembrane region" description="Helical" evidence="7">
    <location>
        <begin position="87"/>
        <end position="108"/>
    </location>
</feature>
<dbReference type="GO" id="GO:0005886">
    <property type="term" value="C:plasma membrane"/>
    <property type="evidence" value="ECO:0007669"/>
    <property type="project" value="UniProtKB-SubCell"/>
</dbReference>
<dbReference type="PANTHER" id="PTHR32322">
    <property type="entry name" value="INNER MEMBRANE TRANSPORTER"/>
    <property type="match status" value="1"/>
</dbReference>
<feature type="transmembrane region" description="Helical" evidence="7">
    <location>
        <begin position="151"/>
        <end position="173"/>
    </location>
</feature>
<dbReference type="InterPro" id="IPR000620">
    <property type="entry name" value="EamA_dom"/>
</dbReference>
<proteinExistence type="inferred from homology"/>
<keyword evidence="3" id="KW-1003">Cell membrane</keyword>
<evidence type="ECO:0000256" key="1">
    <source>
        <dbReference type="ARBA" id="ARBA00004651"/>
    </source>
</evidence>
<dbReference type="Proteomes" id="UP000199017">
    <property type="component" value="Unassembled WGS sequence"/>
</dbReference>
<feature type="transmembrane region" description="Helical" evidence="7">
    <location>
        <begin position="120"/>
        <end position="139"/>
    </location>
</feature>
<feature type="transmembrane region" description="Helical" evidence="7">
    <location>
        <begin position="207"/>
        <end position="227"/>
    </location>
</feature>
<feature type="transmembrane region" description="Helical" evidence="7">
    <location>
        <begin position="61"/>
        <end position="81"/>
    </location>
</feature>
<feature type="transmembrane region" description="Helical" evidence="7">
    <location>
        <begin position="180"/>
        <end position="201"/>
    </location>
</feature>
<keyword evidence="5 7" id="KW-1133">Transmembrane helix</keyword>
<feature type="transmembrane region" description="Helical" evidence="7">
    <location>
        <begin position="7"/>
        <end position="29"/>
    </location>
</feature>
<keyword evidence="4 7" id="KW-0812">Transmembrane</keyword>
<keyword evidence="6 7" id="KW-0472">Membrane</keyword>
<feature type="domain" description="EamA" evidence="8">
    <location>
        <begin position="2"/>
        <end position="75"/>
    </location>
</feature>
<evidence type="ECO:0000256" key="2">
    <source>
        <dbReference type="ARBA" id="ARBA00007362"/>
    </source>
</evidence>
<accession>A0A1G8L6J7</accession>
<evidence type="ECO:0000256" key="6">
    <source>
        <dbReference type="ARBA" id="ARBA00023136"/>
    </source>
</evidence>
<dbReference type="InterPro" id="IPR037185">
    <property type="entry name" value="EmrE-like"/>
</dbReference>
<reference evidence="9 10" key="1">
    <citation type="submission" date="2016-10" db="EMBL/GenBank/DDBJ databases">
        <authorList>
            <person name="de Groot N.N."/>
        </authorList>
    </citation>
    <scope>NUCLEOTIDE SEQUENCE [LARGE SCALE GENOMIC DNA]</scope>
    <source>
        <strain evidence="10">P4B,CCM 7963,CECT 7998,DSM 25260,IBRC-M 10614,KCTC 13821</strain>
    </source>
</reference>
<evidence type="ECO:0000259" key="8">
    <source>
        <dbReference type="Pfam" id="PF00892"/>
    </source>
</evidence>
<evidence type="ECO:0000256" key="4">
    <source>
        <dbReference type="ARBA" id="ARBA00022692"/>
    </source>
</evidence>
<dbReference type="AlphaFoldDB" id="A0A1G8L6J7"/>
<gene>
    <name evidence="9" type="ORF">SAMN05216352_108161</name>
</gene>
<dbReference type="Pfam" id="PF00892">
    <property type="entry name" value="EamA"/>
    <property type="match status" value="2"/>
</dbReference>